<dbReference type="PANTHER" id="PTHR43798">
    <property type="entry name" value="MONOACYLGLYCEROL LIPASE"/>
    <property type="match status" value="1"/>
</dbReference>
<dbReference type="InterPro" id="IPR029058">
    <property type="entry name" value="AB_hydrolase_fold"/>
</dbReference>
<keyword evidence="3" id="KW-0732">Signal</keyword>
<accession>A0A6M1SQS4</accession>
<dbReference type="Pfam" id="PF12697">
    <property type="entry name" value="Abhydrolase_6"/>
    <property type="match status" value="1"/>
</dbReference>
<evidence type="ECO:0000256" key="2">
    <source>
        <dbReference type="SAM" id="MobiDB-lite"/>
    </source>
</evidence>
<dbReference type="EMBL" id="JAALLT010000001">
    <property type="protein sequence ID" value="NGP75062.1"/>
    <property type="molecule type" value="Genomic_DNA"/>
</dbReference>
<dbReference type="GO" id="GO:0016020">
    <property type="term" value="C:membrane"/>
    <property type="evidence" value="ECO:0007669"/>
    <property type="project" value="TreeGrafter"/>
</dbReference>
<gene>
    <name evidence="5" type="ORF">G3570_00340</name>
</gene>
<evidence type="ECO:0000259" key="4">
    <source>
        <dbReference type="Pfam" id="PF12697"/>
    </source>
</evidence>
<feature type="signal peptide" evidence="3">
    <location>
        <begin position="1"/>
        <end position="26"/>
    </location>
</feature>
<feature type="chain" id="PRO_5026957951" evidence="3">
    <location>
        <begin position="27"/>
        <end position="294"/>
    </location>
</feature>
<dbReference type="InterPro" id="IPR000639">
    <property type="entry name" value="Epox_hydrolase-like"/>
</dbReference>
<organism evidence="5 6">
    <name type="scientific">Halalkalibaculum roseum</name>
    <dbReference type="NCBI Taxonomy" id="2709311"/>
    <lineage>
        <taxon>Bacteria</taxon>
        <taxon>Pseudomonadati</taxon>
        <taxon>Balneolota</taxon>
        <taxon>Balneolia</taxon>
        <taxon>Balneolales</taxon>
        <taxon>Balneolaceae</taxon>
        <taxon>Halalkalibaculum</taxon>
    </lineage>
</organism>
<feature type="region of interest" description="Disordered" evidence="2">
    <location>
        <begin position="211"/>
        <end position="232"/>
    </location>
</feature>
<protein>
    <submittedName>
        <fullName evidence="5">Alpha/beta hydrolase</fullName>
    </submittedName>
</protein>
<dbReference type="PRINTS" id="PR00412">
    <property type="entry name" value="EPOXHYDRLASE"/>
</dbReference>
<dbReference type="PRINTS" id="PR00111">
    <property type="entry name" value="ABHYDROLASE"/>
</dbReference>
<dbReference type="PANTHER" id="PTHR43798:SF31">
    <property type="entry name" value="AB HYDROLASE SUPERFAMILY PROTEIN YCLE"/>
    <property type="match status" value="1"/>
</dbReference>
<dbReference type="Proteomes" id="UP000473278">
    <property type="component" value="Unassembled WGS sequence"/>
</dbReference>
<proteinExistence type="predicted"/>
<dbReference type="InterPro" id="IPR050266">
    <property type="entry name" value="AB_hydrolase_sf"/>
</dbReference>
<comment type="caution">
    <text evidence="5">The sequence shown here is derived from an EMBL/GenBank/DDBJ whole genome shotgun (WGS) entry which is preliminary data.</text>
</comment>
<evidence type="ECO:0000256" key="1">
    <source>
        <dbReference type="ARBA" id="ARBA00022801"/>
    </source>
</evidence>
<dbReference type="Gene3D" id="3.40.50.1820">
    <property type="entry name" value="alpha/beta hydrolase"/>
    <property type="match status" value="1"/>
</dbReference>
<sequence length="294" mass="31974">MIASRLYQTIATAFLIIGLSAAAVLAQEPETVQTFDTGEVTLSYELTGSGEPLVLIHGYTHNKRSWNLQMNALTDRFLVLRYDRRGWGASSGHADVSADPKDLALLLDHLDISSAHIVGHSQGGYVALSFAMNYPDMVDRLVLFGAAPPAGFGVPWTGPDSFPSNMPQIAQNHGLDSVATILFTHPIARGFSDGTEGAKLASEMWESYDGDDLLDPRQPSGDTPAPSVEKLPNIDSPTLVITGEMEMPYFQLVAEAYNYAIPNSERVTILGGGHAAHLQQPERFNAELFRFLKE</sequence>
<reference evidence="5 6" key="1">
    <citation type="submission" date="2020-02" db="EMBL/GenBank/DDBJ databases">
        <title>Balneolaceae bacterium YR4-1, complete genome.</title>
        <authorList>
            <person name="Li Y."/>
            <person name="Wu S."/>
        </authorList>
    </citation>
    <scope>NUCLEOTIDE SEQUENCE [LARGE SCALE GENOMIC DNA]</scope>
    <source>
        <strain evidence="5 6">YR4-1</strain>
    </source>
</reference>
<name>A0A6M1SQS4_9BACT</name>
<dbReference type="SUPFAM" id="SSF53474">
    <property type="entry name" value="alpha/beta-Hydrolases"/>
    <property type="match status" value="1"/>
</dbReference>
<dbReference type="AlphaFoldDB" id="A0A6M1SQS4"/>
<keyword evidence="1 5" id="KW-0378">Hydrolase</keyword>
<keyword evidence="6" id="KW-1185">Reference proteome</keyword>
<dbReference type="InterPro" id="IPR000073">
    <property type="entry name" value="AB_hydrolase_1"/>
</dbReference>
<feature type="domain" description="AB hydrolase-1" evidence="4">
    <location>
        <begin position="53"/>
        <end position="286"/>
    </location>
</feature>
<evidence type="ECO:0000256" key="3">
    <source>
        <dbReference type="SAM" id="SignalP"/>
    </source>
</evidence>
<evidence type="ECO:0000313" key="6">
    <source>
        <dbReference type="Proteomes" id="UP000473278"/>
    </source>
</evidence>
<dbReference type="GO" id="GO:0016787">
    <property type="term" value="F:hydrolase activity"/>
    <property type="evidence" value="ECO:0007669"/>
    <property type="project" value="UniProtKB-KW"/>
</dbReference>
<dbReference type="RefSeq" id="WP_165138050.1">
    <property type="nucleotide sequence ID" value="NZ_JAALLT010000001.1"/>
</dbReference>
<evidence type="ECO:0000313" key="5">
    <source>
        <dbReference type="EMBL" id="NGP75062.1"/>
    </source>
</evidence>